<dbReference type="PROSITE" id="PS51257">
    <property type="entry name" value="PROKAR_LIPOPROTEIN"/>
    <property type="match status" value="1"/>
</dbReference>
<dbReference type="Pfam" id="PF01547">
    <property type="entry name" value="SBP_bac_1"/>
    <property type="match status" value="1"/>
</dbReference>
<keyword evidence="4 5" id="KW-0732">Signal</keyword>
<dbReference type="InterPro" id="IPR006311">
    <property type="entry name" value="TAT_signal"/>
</dbReference>
<dbReference type="SUPFAM" id="SSF53850">
    <property type="entry name" value="Periplasmic binding protein-like II"/>
    <property type="match status" value="1"/>
</dbReference>
<organism evidence="6 7">
    <name type="scientific">Lentzea albidocapillata subsp. violacea</name>
    <dbReference type="NCBI Taxonomy" id="128104"/>
    <lineage>
        <taxon>Bacteria</taxon>
        <taxon>Bacillati</taxon>
        <taxon>Actinomycetota</taxon>
        <taxon>Actinomycetes</taxon>
        <taxon>Pseudonocardiales</taxon>
        <taxon>Pseudonocardiaceae</taxon>
        <taxon>Lentzea</taxon>
    </lineage>
</organism>
<comment type="similarity">
    <text evidence="2">Belongs to the bacterial solute-binding protein 1 family.</text>
</comment>
<dbReference type="PANTHER" id="PTHR43649:SF31">
    <property type="entry name" value="SN-GLYCEROL-3-PHOSPHATE-BINDING PERIPLASMIC PROTEIN UGPB"/>
    <property type="match status" value="1"/>
</dbReference>
<protein>
    <submittedName>
        <fullName evidence="6">Putative aldouronate transport system substrate-binding protein</fullName>
    </submittedName>
</protein>
<dbReference type="AlphaFoldDB" id="A0A1G8Q8Y0"/>
<evidence type="ECO:0000313" key="7">
    <source>
        <dbReference type="Proteomes" id="UP000199682"/>
    </source>
</evidence>
<feature type="chain" id="PRO_5011718651" evidence="5">
    <location>
        <begin position="29"/>
        <end position="546"/>
    </location>
</feature>
<dbReference type="EMBL" id="FNET01000001">
    <property type="protein sequence ID" value="SDJ01177.1"/>
    <property type="molecule type" value="Genomic_DNA"/>
</dbReference>
<name>A0A1G8Q8Y0_9PSEU</name>
<dbReference type="Gene3D" id="3.40.190.10">
    <property type="entry name" value="Periplasmic binding protein-like II"/>
    <property type="match status" value="1"/>
</dbReference>
<dbReference type="InterPro" id="IPR050490">
    <property type="entry name" value="Bact_solute-bd_prot1"/>
</dbReference>
<dbReference type="GO" id="GO:0030313">
    <property type="term" value="C:cell envelope"/>
    <property type="evidence" value="ECO:0007669"/>
    <property type="project" value="UniProtKB-SubCell"/>
</dbReference>
<dbReference type="PROSITE" id="PS51318">
    <property type="entry name" value="TAT"/>
    <property type="match status" value="1"/>
</dbReference>
<dbReference type="Proteomes" id="UP000199682">
    <property type="component" value="Unassembled WGS sequence"/>
</dbReference>
<dbReference type="InterPro" id="IPR006059">
    <property type="entry name" value="SBP"/>
</dbReference>
<evidence type="ECO:0000313" key="6">
    <source>
        <dbReference type="EMBL" id="SDJ01177.1"/>
    </source>
</evidence>
<reference evidence="7" key="1">
    <citation type="submission" date="2016-10" db="EMBL/GenBank/DDBJ databases">
        <authorList>
            <person name="Varghese N."/>
            <person name="Submissions S."/>
        </authorList>
    </citation>
    <scope>NUCLEOTIDE SEQUENCE [LARGE SCALE GENOMIC DNA]</scope>
    <source>
        <strain evidence="7">DSM 44796</strain>
    </source>
</reference>
<dbReference type="PANTHER" id="PTHR43649">
    <property type="entry name" value="ARABINOSE-BINDING PROTEIN-RELATED"/>
    <property type="match status" value="1"/>
</dbReference>
<keyword evidence="3" id="KW-0813">Transport</keyword>
<evidence type="ECO:0000256" key="3">
    <source>
        <dbReference type="ARBA" id="ARBA00022448"/>
    </source>
</evidence>
<comment type="subcellular location">
    <subcellularLocation>
        <location evidence="1">Cell envelope</location>
    </subcellularLocation>
</comment>
<evidence type="ECO:0000256" key="2">
    <source>
        <dbReference type="ARBA" id="ARBA00008520"/>
    </source>
</evidence>
<proteinExistence type="inferred from homology"/>
<evidence type="ECO:0000256" key="5">
    <source>
        <dbReference type="SAM" id="SignalP"/>
    </source>
</evidence>
<accession>A0A1G8Q8Y0</accession>
<evidence type="ECO:0000256" key="1">
    <source>
        <dbReference type="ARBA" id="ARBA00004196"/>
    </source>
</evidence>
<sequence length="546" mass="58026">MSSHLRRRSLLKLAGAGALATVAGPALAGCGSGSTGNVGNAGKNVVPWPTYVPFAGPTPDAPGDKSGVQPLYLNYPQNLVRSVPEAPGDGSDVTAVVVTYGAPPKPLESNQFWQAINKALNVNLKVVVVPDAEYGQKMATLMASGDDLPDIIMFSNLQLPRSHEFVQSRCADLSDLVGGDAVKDYPSLANIPTYAWQGMGRVGGRIYGVPLERPKPGNSLYVNRTAFQQAGVAREWRTEEFVAAMTGQSGGGRWGIGGSKSLFGGFGSIAYHAGSLGAPNAWELRDGQFVSTLTTPQFEEALGVMRRLAEKGAYQPDSLTLSATDLKTFWYNGSILSITDGFGAVARETMDGINRRFAFDLARPYGPNATPWQGTGIFGYVTFKKAGADRIKLLLRVSNYLSAPFGTSEYELVNYGVEGTHFTKDSGGIKTTDLFKVENNVNLPIKYLGVAPAVLHLPGYPEAAKAVHEWEKAVLPGSAADPEAGLRSATRTSKGAELTRTVGDAIGAIVFGRKPVSAWKDAVTQWRQAGGDKVAEELAKEHAAAK</sequence>
<gene>
    <name evidence="6" type="ORF">SAMN04488074_101273</name>
</gene>
<evidence type="ECO:0000256" key="4">
    <source>
        <dbReference type="ARBA" id="ARBA00022729"/>
    </source>
</evidence>
<feature type="signal peptide" evidence="5">
    <location>
        <begin position="1"/>
        <end position="28"/>
    </location>
</feature>
<dbReference type="RefSeq" id="WP_090003785.1">
    <property type="nucleotide sequence ID" value="NZ_FNET01000001.1"/>
</dbReference>